<name>A0A9P5V6Y8_9FUNG</name>
<feature type="region of interest" description="Disordered" evidence="1">
    <location>
        <begin position="335"/>
        <end position="354"/>
    </location>
</feature>
<accession>A0A9P5V6Y8</accession>
<protein>
    <submittedName>
        <fullName evidence="3">Uncharacterized protein</fullName>
    </submittedName>
</protein>
<keyword evidence="2" id="KW-0812">Transmembrane</keyword>
<organism evidence="3 4">
    <name type="scientific">Linnemannia schmuckeri</name>
    <dbReference type="NCBI Taxonomy" id="64567"/>
    <lineage>
        <taxon>Eukaryota</taxon>
        <taxon>Fungi</taxon>
        <taxon>Fungi incertae sedis</taxon>
        <taxon>Mucoromycota</taxon>
        <taxon>Mortierellomycotina</taxon>
        <taxon>Mortierellomycetes</taxon>
        <taxon>Mortierellales</taxon>
        <taxon>Mortierellaceae</taxon>
        <taxon>Linnemannia</taxon>
    </lineage>
</organism>
<keyword evidence="2" id="KW-1133">Transmembrane helix</keyword>
<evidence type="ECO:0000313" key="3">
    <source>
        <dbReference type="EMBL" id="KAF9142781.1"/>
    </source>
</evidence>
<evidence type="ECO:0000256" key="2">
    <source>
        <dbReference type="SAM" id="Phobius"/>
    </source>
</evidence>
<dbReference type="Proteomes" id="UP000748756">
    <property type="component" value="Unassembled WGS sequence"/>
</dbReference>
<reference evidence="3" key="1">
    <citation type="journal article" date="2020" name="Fungal Divers.">
        <title>Resolving the Mortierellaceae phylogeny through synthesis of multi-gene phylogenetics and phylogenomics.</title>
        <authorList>
            <person name="Vandepol N."/>
            <person name="Liber J."/>
            <person name="Desiro A."/>
            <person name="Na H."/>
            <person name="Kennedy M."/>
            <person name="Barry K."/>
            <person name="Grigoriev I.V."/>
            <person name="Miller A.N."/>
            <person name="O'Donnell K."/>
            <person name="Stajich J.E."/>
            <person name="Bonito G."/>
        </authorList>
    </citation>
    <scope>NUCLEOTIDE SEQUENCE</scope>
    <source>
        <strain evidence="3">NRRL 6426</strain>
    </source>
</reference>
<keyword evidence="2" id="KW-0472">Membrane</keyword>
<dbReference type="AlphaFoldDB" id="A0A9P5V6Y8"/>
<feature type="compositionally biased region" description="Polar residues" evidence="1">
    <location>
        <begin position="390"/>
        <end position="411"/>
    </location>
</feature>
<feature type="transmembrane region" description="Helical" evidence="2">
    <location>
        <begin position="266"/>
        <end position="288"/>
    </location>
</feature>
<sequence length="428" mass="45004">MSSSNRPVPVYNQACIASDSSRDQTSFYLAGSSQPGHLTVDYFNNFESPPAPTPVATQADQHAWDTNAKKLCFTRPNQQLANPLPPGTNPIDSNQALLAVGTYGLYNTTASQGYTTVFDKSGEAGQIQTAAGSLPSGAGNGTQAAVTLGAPMPVNMNGIKLTADAIPVTMETIGYILDKADNGSTVVYSINPSNSSTLNRVYAAGDSLPFSSILAASALYNGILTYSSNRTVASFNVFNIKSGKWSGDGLVSAAVVDPNPKPSAPIAAIIGGVVGGLLVIALAMFFFFRRRRQSAQKSADNAELAQLNSDENKIAGFDQGYVQYDHGYVQYDQGYQHTPTFFPPPPPPINQGADESYKVDAAASPTNPYVSPTSYRESISHSPESPESLFSKSVKSTASHGPQYVPNNSIAASDARSPQAVSSTTDGA</sequence>
<dbReference type="EMBL" id="JAAAUQ010001107">
    <property type="protein sequence ID" value="KAF9142781.1"/>
    <property type="molecule type" value="Genomic_DNA"/>
</dbReference>
<feature type="compositionally biased region" description="Polar residues" evidence="1">
    <location>
        <begin position="364"/>
        <end position="376"/>
    </location>
</feature>
<comment type="caution">
    <text evidence="3">The sequence shown here is derived from an EMBL/GenBank/DDBJ whole genome shotgun (WGS) entry which is preliminary data.</text>
</comment>
<gene>
    <name evidence="3" type="ORF">BG015_000665</name>
</gene>
<evidence type="ECO:0000256" key="1">
    <source>
        <dbReference type="SAM" id="MobiDB-lite"/>
    </source>
</evidence>
<feature type="compositionally biased region" description="Polar residues" evidence="1">
    <location>
        <begin position="419"/>
        <end position="428"/>
    </location>
</feature>
<proteinExistence type="predicted"/>
<evidence type="ECO:0000313" key="4">
    <source>
        <dbReference type="Proteomes" id="UP000748756"/>
    </source>
</evidence>
<dbReference type="OrthoDB" id="2419921at2759"/>
<keyword evidence="4" id="KW-1185">Reference proteome</keyword>
<feature type="region of interest" description="Disordered" evidence="1">
    <location>
        <begin position="361"/>
        <end position="428"/>
    </location>
</feature>